<sequence>MIVKCHQKRFGSSHESLLPDVSSSSEPENPTASPPVMTEKKADNSTLFSGLKLQGLRLLLIFLKIQLIFSQLSPSFRGTSNSSCT</sequence>
<dbReference type="EMBL" id="QTSX02006438">
    <property type="protein sequence ID" value="KAJ9054546.1"/>
    <property type="molecule type" value="Genomic_DNA"/>
</dbReference>
<gene>
    <name evidence="1" type="ORF">DSO57_1013212</name>
</gene>
<keyword evidence="2" id="KW-1185">Reference proteome</keyword>
<reference evidence="1" key="1">
    <citation type="submission" date="2022-04" db="EMBL/GenBank/DDBJ databases">
        <title>Genome of the entomopathogenic fungus Entomophthora muscae.</title>
        <authorList>
            <person name="Elya C."/>
            <person name="Lovett B.R."/>
            <person name="Lee E."/>
            <person name="Macias A.M."/>
            <person name="Hajek A.E."/>
            <person name="De Bivort B.L."/>
            <person name="Kasson M.T."/>
            <person name="De Fine Licht H.H."/>
            <person name="Stajich J.E."/>
        </authorList>
    </citation>
    <scope>NUCLEOTIDE SEQUENCE</scope>
    <source>
        <strain evidence="1">Berkeley</strain>
    </source>
</reference>
<organism evidence="1 2">
    <name type="scientific">Entomophthora muscae</name>
    <dbReference type="NCBI Taxonomy" id="34485"/>
    <lineage>
        <taxon>Eukaryota</taxon>
        <taxon>Fungi</taxon>
        <taxon>Fungi incertae sedis</taxon>
        <taxon>Zoopagomycota</taxon>
        <taxon>Entomophthoromycotina</taxon>
        <taxon>Entomophthoromycetes</taxon>
        <taxon>Entomophthorales</taxon>
        <taxon>Entomophthoraceae</taxon>
        <taxon>Entomophthora</taxon>
    </lineage>
</organism>
<comment type="caution">
    <text evidence="1">The sequence shown here is derived from an EMBL/GenBank/DDBJ whole genome shotgun (WGS) entry which is preliminary data.</text>
</comment>
<accession>A0ACC2RWW5</accession>
<protein>
    <submittedName>
        <fullName evidence="1">Uncharacterized protein</fullName>
    </submittedName>
</protein>
<proteinExistence type="predicted"/>
<dbReference type="Proteomes" id="UP001165960">
    <property type="component" value="Unassembled WGS sequence"/>
</dbReference>
<evidence type="ECO:0000313" key="2">
    <source>
        <dbReference type="Proteomes" id="UP001165960"/>
    </source>
</evidence>
<evidence type="ECO:0000313" key="1">
    <source>
        <dbReference type="EMBL" id="KAJ9054546.1"/>
    </source>
</evidence>
<name>A0ACC2RWW5_9FUNG</name>